<dbReference type="InterPro" id="IPR032808">
    <property type="entry name" value="DoxX"/>
</dbReference>
<reference evidence="5 6" key="1">
    <citation type="submission" date="2020-08" db="EMBL/GenBank/DDBJ databases">
        <title>A Genomic Blueprint of the Chicken Gut Microbiome.</title>
        <authorList>
            <person name="Gilroy R."/>
            <person name="Ravi A."/>
            <person name="Getino M."/>
            <person name="Pursley I."/>
            <person name="Horton D.L."/>
            <person name="Alikhan N.-F."/>
            <person name="Baker D."/>
            <person name="Gharbi K."/>
            <person name="Hall N."/>
            <person name="Watson M."/>
            <person name="Adriaenssens E.M."/>
            <person name="Foster-Nyarko E."/>
            <person name="Jarju S."/>
            <person name="Secka A."/>
            <person name="Antonio M."/>
            <person name="Oren A."/>
            <person name="Chaudhuri R."/>
            <person name="La Ragione R.M."/>
            <person name="Hildebrand F."/>
            <person name="Pallen M.J."/>
        </authorList>
    </citation>
    <scope>NUCLEOTIDE SEQUENCE [LARGE SCALE GENOMIC DNA]</scope>
    <source>
        <strain evidence="5 6">Sa1BUA1</strain>
    </source>
</reference>
<dbReference type="Pfam" id="PF07681">
    <property type="entry name" value="DoxX"/>
    <property type="match status" value="1"/>
</dbReference>
<gene>
    <name evidence="5" type="ORF">H9624_11970</name>
</gene>
<organism evidence="5 6">
    <name type="scientific">Oceanitalea stevensii</name>
    <dbReference type="NCBI Taxonomy" id="2763072"/>
    <lineage>
        <taxon>Bacteria</taxon>
        <taxon>Bacillati</taxon>
        <taxon>Actinomycetota</taxon>
        <taxon>Actinomycetes</taxon>
        <taxon>Micrococcales</taxon>
        <taxon>Bogoriellaceae</taxon>
        <taxon>Georgenia</taxon>
    </lineage>
</organism>
<keyword evidence="2" id="KW-0812">Transmembrane</keyword>
<keyword evidence="4" id="KW-0472">Membrane</keyword>
<dbReference type="EMBL" id="JACSPO010000007">
    <property type="protein sequence ID" value="MBD8063032.1"/>
    <property type="molecule type" value="Genomic_DNA"/>
</dbReference>
<proteinExistence type="predicted"/>
<comment type="caution">
    <text evidence="5">The sequence shown here is derived from an EMBL/GenBank/DDBJ whole genome shotgun (WGS) entry which is preliminary data.</text>
</comment>
<sequence length="171" mass="18318">MSISRRLARPLLASSFVATGVDALMHPDSHVERFRKVEPALEKVGIPPSIASDTRLLVRVTGGVSALAGLMLATNRRPRTAALTLAAVTVPVTLVNNPVWTAGTRERRKDMRRGLLTGASLVGGLLIAGLDRDGKPSLAWRATNTRGHKAKMREVRAAAKETKADIKAKLS</sequence>
<dbReference type="RefSeq" id="WP_251840134.1">
    <property type="nucleotide sequence ID" value="NZ_JACSPO010000007.1"/>
</dbReference>
<keyword evidence="3" id="KW-1133">Transmembrane helix</keyword>
<protein>
    <submittedName>
        <fullName evidence="5">DoxX family protein</fullName>
    </submittedName>
</protein>
<evidence type="ECO:0000256" key="1">
    <source>
        <dbReference type="ARBA" id="ARBA00004141"/>
    </source>
</evidence>
<evidence type="ECO:0000256" key="2">
    <source>
        <dbReference type="ARBA" id="ARBA00022692"/>
    </source>
</evidence>
<accession>A0ABR8Z4E2</accession>
<dbReference type="Proteomes" id="UP000661894">
    <property type="component" value="Unassembled WGS sequence"/>
</dbReference>
<comment type="subcellular location">
    <subcellularLocation>
        <location evidence="1">Membrane</location>
        <topology evidence="1">Multi-pass membrane protein</topology>
    </subcellularLocation>
</comment>
<evidence type="ECO:0000256" key="4">
    <source>
        <dbReference type="ARBA" id="ARBA00023136"/>
    </source>
</evidence>
<evidence type="ECO:0000256" key="3">
    <source>
        <dbReference type="ARBA" id="ARBA00022989"/>
    </source>
</evidence>
<evidence type="ECO:0000313" key="6">
    <source>
        <dbReference type="Proteomes" id="UP000661894"/>
    </source>
</evidence>
<keyword evidence="6" id="KW-1185">Reference proteome</keyword>
<name>A0ABR8Z4E2_9MICO</name>
<evidence type="ECO:0000313" key="5">
    <source>
        <dbReference type="EMBL" id="MBD8063032.1"/>
    </source>
</evidence>